<dbReference type="SUPFAM" id="SSF51206">
    <property type="entry name" value="cAMP-binding domain-like"/>
    <property type="match status" value="1"/>
</dbReference>
<dbReference type="KEGG" id="dru:Desru_0091"/>
<organism evidence="13 14">
    <name type="scientific">Desulforamulus ruminis (strain ATCC 23193 / DSM 2154 / NCIMB 8452 / DL)</name>
    <name type="common">Desulfotomaculum ruminis</name>
    <dbReference type="NCBI Taxonomy" id="696281"/>
    <lineage>
        <taxon>Bacteria</taxon>
        <taxon>Bacillati</taxon>
        <taxon>Bacillota</taxon>
        <taxon>Clostridia</taxon>
        <taxon>Eubacteriales</taxon>
        <taxon>Peptococcaceae</taxon>
        <taxon>Desulforamulus</taxon>
    </lineage>
</organism>
<dbReference type="InterPro" id="IPR052378">
    <property type="entry name" value="NosR_regulator"/>
</dbReference>
<keyword evidence="8 9" id="KW-0472">Membrane</keyword>
<dbReference type="PROSITE" id="PS00198">
    <property type="entry name" value="4FE4S_FER_1"/>
    <property type="match status" value="1"/>
</dbReference>
<feature type="domain" description="4Fe-4S ferredoxin-type" evidence="12">
    <location>
        <begin position="615"/>
        <end position="645"/>
    </location>
</feature>
<dbReference type="PANTHER" id="PTHR30224:SF4">
    <property type="entry name" value="ELECTRON TRANSPORT PROTEIN YCCM-RELATED"/>
    <property type="match status" value="1"/>
</dbReference>
<feature type="transmembrane region" description="Helical" evidence="9">
    <location>
        <begin position="651"/>
        <end position="675"/>
    </location>
</feature>
<dbReference type="GO" id="GO:0046872">
    <property type="term" value="F:metal ion binding"/>
    <property type="evidence" value="ECO:0007669"/>
    <property type="project" value="UniProtKB-KW"/>
</dbReference>
<feature type="transmembrane region" description="Helical" evidence="9">
    <location>
        <begin position="803"/>
        <end position="823"/>
    </location>
</feature>
<evidence type="ECO:0000256" key="1">
    <source>
        <dbReference type="ARBA" id="ARBA00004236"/>
    </source>
</evidence>
<dbReference type="PROSITE" id="PS50042">
    <property type="entry name" value="CNMP_BINDING_3"/>
    <property type="match status" value="1"/>
</dbReference>
<dbReference type="PROSITE" id="PS51379">
    <property type="entry name" value="4FE4S_FER_2"/>
    <property type="match status" value="1"/>
</dbReference>
<dbReference type="Gene3D" id="2.60.120.10">
    <property type="entry name" value="Jelly Rolls"/>
    <property type="match status" value="1"/>
</dbReference>
<dbReference type="GO" id="GO:0006355">
    <property type="term" value="P:regulation of DNA-templated transcription"/>
    <property type="evidence" value="ECO:0007669"/>
    <property type="project" value="InterPro"/>
</dbReference>
<feature type="transmembrane region" description="Helical" evidence="9">
    <location>
        <begin position="695"/>
        <end position="712"/>
    </location>
</feature>
<dbReference type="EMBL" id="CP002780">
    <property type="protein sequence ID" value="AEG58392.1"/>
    <property type="molecule type" value="Genomic_DNA"/>
</dbReference>
<dbReference type="Pfam" id="PF00027">
    <property type="entry name" value="cNMP_binding"/>
    <property type="match status" value="1"/>
</dbReference>
<dbReference type="PROSITE" id="PS50045">
    <property type="entry name" value="SIGMA54_INTERACT_4"/>
    <property type="match status" value="1"/>
</dbReference>
<keyword evidence="6" id="KW-0408">Iron</keyword>
<evidence type="ECO:0000256" key="2">
    <source>
        <dbReference type="ARBA" id="ARBA00022475"/>
    </source>
</evidence>
<evidence type="ECO:0000256" key="4">
    <source>
        <dbReference type="ARBA" id="ARBA00022741"/>
    </source>
</evidence>
<keyword evidence="4" id="KW-0547">Nucleotide-binding</keyword>
<keyword evidence="14" id="KW-1185">Reference proteome</keyword>
<feature type="transmembrane region" description="Helical" evidence="9">
    <location>
        <begin position="438"/>
        <end position="459"/>
    </location>
</feature>
<sequence>MVMLKQTNSNILYPLLKNLSLFKGISDHLLLDISSHCSLKTLRPQDLMISQGEILDKFFIVFSGELEVYTQDEHGEKIILDRLSPGDYYGEICLLTREASPVCISTAKKSQIIVFKDRGFENLIQWVPELNHKVIKTLSSQLIKVNDEIFAARNKELSLASFIIHSRNDWHELVGQSKFTKILRHKIDEIARHNEPVLILGEKGTGKILAANLIHTYGMRNEKPFIVVECEELTKDEEGNKLLGPLAKMERLTDGFSYMDLAQGGTLFLNDIELLPKGALLRLIDYVNRSREVRILMASTVSNPTRYIEKKFPGVVCNSLFRDLLYLEPLRNRKRDIPELLNHFVTLKGKKYEKEGLSLSQAATEKLLYHDYQQANIRELEEIIDRAVLLTSTSVIEAETIILGEVIKSHPGYNLLQWGFLKNLIHHKIWPQRAQQGMTLIFIGILFFAFTGNNTNLWINTFTWKFMGPMIILASLLLARISCSICPFAFLACKAQEIKCYAKPVPAFISKNYYLFFSFLFSLIFWYEEFFDIKDVPYLTGLLLLAISAAAIACGLLFRGQIWCRYLCPLGAIFAVCSTLSPVELRAKTDICQNQCQTFNCYKGDTGTGCPMLQHAAYLDSNMNCKLCFKCVLNCPNDSIKFSLRPPGREIWRLSNVHGGMAALVLFFGLMLLPLCLLPEIKNTYPQHWKWVFNLSYWTLFLLLAAFVVFFLKKRVMAKNFVSYLRMSLAFIPLITGSHISYQLGTKFSPLKNYLVQLSSLKTSSPLLTTTACYFLQAHFMVIGLLFTEYCLTKISPKVKNKWLNAAAFFLALGYFALVMLLLV</sequence>
<evidence type="ECO:0000256" key="8">
    <source>
        <dbReference type="ARBA" id="ARBA00023136"/>
    </source>
</evidence>
<dbReference type="CDD" id="cd00038">
    <property type="entry name" value="CAP_ED"/>
    <property type="match status" value="1"/>
</dbReference>
<reference evidence="14" key="1">
    <citation type="submission" date="2011-05" db="EMBL/GenBank/DDBJ databases">
        <title>Complete sequence of Desulfotomaculum ruminis DSM 2154.</title>
        <authorList>
            <person name="Lucas S."/>
            <person name="Copeland A."/>
            <person name="Lapidus A."/>
            <person name="Cheng J.-F."/>
            <person name="Goodwin L."/>
            <person name="Pitluck S."/>
            <person name="Lu M."/>
            <person name="Detter J.C."/>
            <person name="Han C."/>
            <person name="Tapia R."/>
            <person name="Land M."/>
            <person name="Hauser L."/>
            <person name="Kyrpides N."/>
            <person name="Ivanova N."/>
            <person name="Mikhailova N."/>
            <person name="Pagani I."/>
            <person name="Stams A.J.M."/>
            <person name="Plugge C.M."/>
            <person name="Muyzer G."/>
            <person name="Kuever J."/>
            <person name="Parshina S.N."/>
            <person name="Ivanova A.E."/>
            <person name="Nazina T.N."/>
            <person name="Brambilla E."/>
            <person name="Spring S."/>
            <person name="Klenk H.-P."/>
            <person name="Woyke T."/>
        </authorList>
    </citation>
    <scope>NUCLEOTIDE SEQUENCE [LARGE SCALE GENOMIC DNA]</scope>
    <source>
        <strain evidence="14">ATCC 23193 / DSM 2154 / NCIB 8452 / DL</strain>
    </source>
</reference>
<dbReference type="RefSeq" id="WP_013840174.1">
    <property type="nucleotide sequence ID" value="NC_015589.1"/>
</dbReference>
<dbReference type="GO" id="GO:0005524">
    <property type="term" value="F:ATP binding"/>
    <property type="evidence" value="ECO:0007669"/>
    <property type="project" value="InterPro"/>
</dbReference>
<dbReference type="InterPro" id="IPR058031">
    <property type="entry name" value="AAA_lid_NorR"/>
</dbReference>
<dbReference type="Proteomes" id="UP000009234">
    <property type="component" value="Chromosome"/>
</dbReference>
<comment type="subcellular location">
    <subcellularLocation>
        <location evidence="1">Cell membrane</location>
    </subcellularLocation>
</comment>
<dbReference type="Pfam" id="PF25601">
    <property type="entry name" value="AAA_lid_14"/>
    <property type="match status" value="1"/>
</dbReference>
<dbReference type="CDD" id="cd00009">
    <property type="entry name" value="AAA"/>
    <property type="match status" value="1"/>
</dbReference>
<evidence type="ECO:0000256" key="6">
    <source>
        <dbReference type="ARBA" id="ARBA00023004"/>
    </source>
</evidence>
<keyword evidence="3" id="KW-0479">Metal-binding</keyword>
<dbReference type="SUPFAM" id="SSF54862">
    <property type="entry name" value="4Fe-4S ferredoxins"/>
    <property type="match status" value="1"/>
</dbReference>
<dbReference type="HOGENOM" id="CLU_015763_0_0_9"/>
<evidence type="ECO:0000313" key="13">
    <source>
        <dbReference type="EMBL" id="AEG58392.1"/>
    </source>
</evidence>
<evidence type="ECO:0000256" key="9">
    <source>
        <dbReference type="SAM" id="Phobius"/>
    </source>
</evidence>
<evidence type="ECO:0000256" key="5">
    <source>
        <dbReference type="ARBA" id="ARBA00022840"/>
    </source>
</evidence>
<dbReference type="InterPro" id="IPR018490">
    <property type="entry name" value="cNMP-bd_dom_sf"/>
</dbReference>
<dbReference type="SUPFAM" id="SSF52540">
    <property type="entry name" value="P-loop containing nucleoside triphosphate hydrolases"/>
    <property type="match status" value="1"/>
</dbReference>
<evidence type="ECO:0000256" key="3">
    <source>
        <dbReference type="ARBA" id="ARBA00022723"/>
    </source>
</evidence>
<dbReference type="eggNOG" id="COG2204">
    <property type="taxonomic scope" value="Bacteria"/>
</dbReference>
<accession>F6DLU9</accession>
<evidence type="ECO:0000313" key="14">
    <source>
        <dbReference type="Proteomes" id="UP000009234"/>
    </source>
</evidence>
<feature type="transmembrane region" description="Helical" evidence="9">
    <location>
        <begin position="538"/>
        <end position="558"/>
    </location>
</feature>
<dbReference type="AlphaFoldDB" id="F6DLU9"/>
<proteinExistence type="predicted"/>
<dbReference type="PANTHER" id="PTHR30224">
    <property type="entry name" value="ELECTRON TRANSPORT PROTEIN"/>
    <property type="match status" value="1"/>
</dbReference>
<keyword evidence="9" id="KW-0812">Transmembrane</keyword>
<dbReference type="InterPro" id="IPR000595">
    <property type="entry name" value="cNMP-bd_dom"/>
</dbReference>
<keyword evidence="7" id="KW-0411">Iron-sulfur</keyword>
<dbReference type="InterPro" id="IPR002078">
    <property type="entry name" value="Sigma_54_int"/>
</dbReference>
<feature type="transmembrane region" description="Helical" evidence="9">
    <location>
        <begin position="724"/>
        <end position="745"/>
    </location>
</feature>
<evidence type="ECO:0000259" key="11">
    <source>
        <dbReference type="PROSITE" id="PS50045"/>
    </source>
</evidence>
<gene>
    <name evidence="13" type="ordered locus">Desru_0091</name>
</gene>
<keyword evidence="5" id="KW-0067">ATP-binding</keyword>
<evidence type="ECO:0000256" key="7">
    <source>
        <dbReference type="ARBA" id="ARBA00023014"/>
    </source>
</evidence>
<feature type="transmembrane region" description="Helical" evidence="9">
    <location>
        <begin position="471"/>
        <end position="493"/>
    </location>
</feature>
<dbReference type="InterPro" id="IPR014710">
    <property type="entry name" value="RmlC-like_jellyroll"/>
</dbReference>
<dbReference type="GO" id="GO:0051536">
    <property type="term" value="F:iron-sulfur cluster binding"/>
    <property type="evidence" value="ECO:0007669"/>
    <property type="project" value="UniProtKB-KW"/>
</dbReference>
<dbReference type="SMART" id="SM00100">
    <property type="entry name" value="cNMP"/>
    <property type="match status" value="1"/>
</dbReference>
<dbReference type="Gene3D" id="1.10.8.60">
    <property type="match status" value="1"/>
</dbReference>
<dbReference type="eggNOG" id="COG0348">
    <property type="taxonomic scope" value="Bacteria"/>
</dbReference>
<dbReference type="eggNOG" id="COG0664">
    <property type="taxonomic scope" value="Bacteria"/>
</dbReference>
<feature type="transmembrane region" description="Helical" evidence="9">
    <location>
        <begin position="765"/>
        <end position="791"/>
    </location>
</feature>
<reference evidence="13 14" key="2">
    <citation type="journal article" date="2012" name="Stand. Genomic Sci.">
        <title>Complete genome sequence of the sulfate-reducing firmicute Desulfotomaculum ruminis type strain (DL(T)).</title>
        <authorList>
            <person name="Spring S."/>
            <person name="Visser M."/>
            <person name="Lu M."/>
            <person name="Copeland A."/>
            <person name="Lapidus A."/>
            <person name="Lucas S."/>
            <person name="Cheng J.F."/>
            <person name="Han C."/>
            <person name="Tapia R."/>
            <person name="Goodwin L.A."/>
            <person name="Pitluck S."/>
            <person name="Ivanova N."/>
            <person name="Land M."/>
            <person name="Hauser L."/>
            <person name="Larimer F."/>
            <person name="Rohde M."/>
            <person name="Goker M."/>
            <person name="Detter J.C."/>
            <person name="Kyrpides N.C."/>
            <person name="Woyke T."/>
            <person name="Schaap P.J."/>
            <person name="Plugge C.M."/>
            <person name="Muyzer G."/>
            <person name="Kuever J."/>
            <person name="Pereira I.A."/>
            <person name="Parshina S.N."/>
            <person name="Bernier-Latmani R."/>
            <person name="Stams A.J."/>
            <person name="Klenk H.P."/>
        </authorList>
    </citation>
    <scope>NUCLEOTIDE SEQUENCE [LARGE SCALE GENOMIC DNA]</scope>
    <source>
        <strain evidence="14">ATCC 23193 / DSM 2154 / NCIB 8452 / DL</strain>
    </source>
</reference>
<feature type="domain" description="Sigma-54 factor interaction" evidence="11">
    <location>
        <begin position="173"/>
        <end position="389"/>
    </location>
</feature>
<dbReference type="OrthoDB" id="9810708at2"/>
<evidence type="ECO:0000259" key="10">
    <source>
        <dbReference type="PROSITE" id="PS50042"/>
    </source>
</evidence>
<dbReference type="InterPro" id="IPR027417">
    <property type="entry name" value="P-loop_NTPase"/>
</dbReference>
<dbReference type="Gene3D" id="3.40.50.300">
    <property type="entry name" value="P-loop containing nucleotide triphosphate hydrolases"/>
    <property type="match status" value="1"/>
</dbReference>
<dbReference type="InterPro" id="IPR017900">
    <property type="entry name" value="4Fe4S_Fe_S_CS"/>
</dbReference>
<feature type="domain" description="Cyclic nucleotide-binding" evidence="10">
    <location>
        <begin position="21"/>
        <end position="141"/>
    </location>
</feature>
<dbReference type="InterPro" id="IPR017896">
    <property type="entry name" value="4Fe4S_Fe-S-bd"/>
</dbReference>
<protein>
    <submittedName>
        <fullName evidence="13">Cyclic nucleotide-binding protein</fullName>
    </submittedName>
</protein>
<feature type="transmembrane region" description="Helical" evidence="9">
    <location>
        <begin position="505"/>
        <end position="526"/>
    </location>
</feature>
<keyword evidence="2" id="KW-1003">Cell membrane</keyword>
<evidence type="ECO:0000259" key="12">
    <source>
        <dbReference type="PROSITE" id="PS51379"/>
    </source>
</evidence>
<dbReference type="Pfam" id="PF00158">
    <property type="entry name" value="Sigma54_activat"/>
    <property type="match status" value="1"/>
</dbReference>
<name>F6DLU9_DESRL</name>
<dbReference type="STRING" id="696281.Desru_0091"/>
<dbReference type="GO" id="GO:0005886">
    <property type="term" value="C:plasma membrane"/>
    <property type="evidence" value="ECO:0007669"/>
    <property type="project" value="UniProtKB-SubCell"/>
</dbReference>
<keyword evidence="9" id="KW-1133">Transmembrane helix</keyword>